<dbReference type="PANTHER" id="PTHR24216">
    <property type="entry name" value="PAXILLIN-RELATED"/>
    <property type="match status" value="1"/>
</dbReference>
<feature type="region of interest" description="Disordered" evidence="1">
    <location>
        <begin position="1156"/>
        <end position="1216"/>
    </location>
</feature>
<dbReference type="EMBL" id="AFYV02000052">
    <property type="protein sequence ID" value="KFG66289.1"/>
    <property type="molecule type" value="Genomic_DNA"/>
</dbReference>
<dbReference type="OrthoDB" id="334027at2759"/>
<feature type="region of interest" description="Disordered" evidence="1">
    <location>
        <begin position="766"/>
        <end position="810"/>
    </location>
</feature>
<feature type="region of interest" description="Disordered" evidence="1">
    <location>
        <begin position="2202"/>
        <end position="2275"/>
    </location>
</feature>
<feature type="region of interest" description="Disordered" evidence="1">
    <location>
        <begin position="2108"/>
        <end position="2161"/>
    </location>
</feature>
<organism evidence="2 3">
    <name type="scientific">Toxoplasma gondii RUB</name>
    <dbReference type="NCBI Taxonomy" id="935652"/>
    <lineage>
        <taxon>Eukaryota</taxon>
        <taxon>Sar</taxon>
        <taxon>Alveolata</taxon>
        <taxon>Apicomplexa</taxon>
        <taxon>Conoidasida</taxon>
        <taxon>Coccidia</taxon>
        <taxon>Eucoccidiorida</taxon>
        <taxon>Eimeriorina</taxon>
        <taxon>Sarcocystidae</taxon>
        <taxon>Toxoplasma</taxon>
    </lineage>
</organism>
<feature type="compositionally biased region" description="Low complexity" evidence="1">
    <location>
        <begin position="2236"/>
        <end position="2275"/>
    </location>
</feature>
<feature type="region of interest" description="Disordered" evidence="1">
    <location>
        <begin position="512"/>
        <end position="577"/>
    </location>
</feature>
<dbReference type="VEuPathDB" id="ToxoDB:TGRUB_314920"/>
<comment type="caution">
    <text evidence="2">The sequence shown here is derived from an EMBL/GenBank/DDBJ whole genome shotgun (WGS) entry which is preliminary data.</text>
</comment>
<feature type="region of interest" description="Disordered" evidence="1">
    <location>
        <begin position="317"/>
        <end position="336"/>
    </location>
</feature>
<feature type="compositionally biased region" description="Low complexity" evidence="1">
    <location>
        <begin position="3058"/>
        <end position="3109"/>
    </location>
</feature>
<dbReference type="Proteomes" id="UP000028834">
    <property type="component" value="Unassembled WGS sequence"/>
</dbReference>
<feature type="compositionally biased region" description="Low complexity" evidence="1">
    <location>
        <begin position="186"/>
        <end position="213"/>
    </location>
</feature>
<feature type="region of interest" description="Disordered" evidence="1">
    <location>
        <begin position="3166"/>
        <end position="3216"/>
    </location>
</feature>
<evidence type="ECO:0000256" key="1">
    <source>
        <dbReference type="SAM" id="MobiDB-lite"/>
    </source>
</evidence>
<feature type="compositionally biased region" description="Basic and acidic residues" evidence="1">
    <location>
        <begin position="1930"/>
        <end position="1947"/>
    </location>
</feature>
<feature type="compositionally biased region" description="Polar residues" evidence="1">
    <location>
        <begin position="168"/>
        <end position="184"/>
    </location>
</feature>
<feature type="compositionally biased region" description="Basic and acidic residues" evidence="1">
    <location>
        <begin position="686"/>
        <end position="705"/>
    </location>
</feature>
<feature type="compositionally biased region" description="Low complexity" evidence="1">
    <location>
        <begin position="1172"/>
        <end position="1194"/>
    </location>
</feature>
<feature type="compositionally biased region" description="Low complexity" evidence="1">
    <location>
        <begin position="1077"/>
        <end position="1087"/>
    </location>
</feature>
<feature type="compositionally biased region" description="Low complexity" evidence="1">
    <location>
        <begin position="877"/>
        <end position="910"/>
    </location>
</feature>
<reference evidence="2 3" key="1">
    <citation type="submission" date="2014-05" db="EMBL/GenBank/DDBJ databases">
        <authorList>
            <person name="Sibley D."/>
            <person name="Venepally P."/>
            <person name="Karamycheva S."/>
            <person name="Hadjithomas M."/>
            <person name="Khan A."/>
            <person name="Brunk B."/>
            <person name="Roos D."/>
            <person name="Caler E."/>
            <person name="Lorenzi H."/>
        </authorList>
    </citation>
    <scope>NUCLEOTIDE SEQUENCE [LARGE SCALE GENOMIC DNA]</scope>
    <source>
        <strain evidence="2 3">RUB</strain>
    </source>
</reference>
<feature type="compositionally biased region" description="Basic and acidic residues" evidence="1">
    <location>
        <begin position="2336"/>
        <end position="2363"/>
    </location>
</feature>
<feature type="compositionally biased region" description="Basic and acidic residues" evidence="1">
    <location>
        <begin position="3171"/>
        <end position="3194"/>
    </location>
</feature>
<sequence length="3251" mass="344625">MRESLECHSVNAIFSPRGSREAEPPFSFSSAPRSPRISPSSSFAFSRSGKAAFSSSSPGASPGRVHTGENATATLSASSAAPFRFGRFTGGDSRDLSARRRVCDAQPSGREEELQLRAGRMWGRGGNVPPGSGENSRMQRDAGEFWGGRPGSAERKERSPFNDEMNLRPSTRASPTADTPSRIPNSRASLGSSSCSSSSSSSRSSTSSFDSASPVERLLDQLADLEKRVSCRRGESRRSPGSFLASSRREFLKLSSRDLEEIAACLLPSVRFMAFDQLTRMLAALASLMRATPQSSSSRFFSSSTLEPYVHLLAPNKSSARSGSPRLSPSPSSSLPSLPSLPLRFFPDRAGLSSPLSGTEPISAGDRTHSAFLQTLRTLPGDSSTCVQLLRLTCTAAIACLRPSSSSPSSSSPSSSSPSASSSASSTPLSPPLCVPAASTREPAGLTLASVLQFLHVVVSDLSLSSPALFRRAAAHLADESPLLEHAAPRDCARLLHVFMKHELLLAEQERRQASNRWPSTAKPAAPLGRVTASNQPPNARLRSPSPHAQAALLSVRPPSPRSGASAAASPDASTSPWGRLTFEHALTVPMFPLADSPLSSASVLRVFRRLAARLSKLQQRHSAVFKERAALEETGRVLQAKREALHDRAESWRDAEARDGSLRRPAGSSQVEGASAREGAGAGGRGEREGRRDGSETDAKDWRELEAEEKRIAARREEVSGNDQLLVLNGQDLAMIFDACIKMRLIDLRLFTLLVTSSLRTLLQSSRNPPHLPPLARLSPSPPSSLSLSEVSPFPASGGSARGAWPREERDRQCTGRDWAALYGQLVCLLKLLEEAQSHAVSASAGLPSEPGTSTGRAAAQAASHPSPRLGEGRHPSPFSSPFGSPLHAPTLSSLSSSPLASSSRSSSLELKEQGERPVDSGVVVLASRVLPFLVRDVPAALGREKLMSLHPHSLVALVHGSSELVRFTARLSDKDFLRILSLAADRKSEASSRQSATAVDDEERCDRRVAEPWKRLEWVARCVARKGAQNAEKSELWRMLKDCHARIMSSAFQFEPSHISVLLSAYANLQQKLPSNSTSASSSQSTLEGDHWREQGELSGRTEDEILCLTDLIASTTFTQRVVEVVPKFVVPHHCATTLRALSLFLSTHAAVTSSSPSGRRVSPMALTASSSPHCSSSSLLSPSPSPYSSASSERHGEASSGREPTMEKRDATRHAANNAAKLFQALLGRLLEADSLRTKKWTGKELVTLAGAVARAAPALLPLSSMPSAAASLASSAHRWSPGLPSPRGCSLLPASFVSSTSSSFSPHPLASAPSSSAPSSASSLLATGLAASGEERSFGGEDWRGRLRNSGGGQEEHESERRCAEESEDEDDGFGLFHASLSGEDKSRPNRVAAATASGACAASPALTSPSSLHKALQYEAQSLCRPSALVSVVPPASLSLSLDFQRLSPSAVERKPAPCVVSQFFASLAAFLLDVKAPASRASTLPEPGRLAPQCRSPWGRSGAQGFEETSRRLSPGSSEAPCGALPASSTAVPAAGEARPPFASTVLEASLPSPNLLVMMMDALVSAAIAFHDWELLRRRQETGRLQAKPARLGKELGACRSHTADAEAEGEGVEAAPRWGDSAAVAGPGDPMLFLANEDDATRDVVRLLQMCGHLLAARHGQDLTLLDVATLAHAFSKAPLLLNVFLPTLALSAHPGLTASPLLVSSSSFSSPSVAPNSSSSLSTSLAVAPSPSVSPSISPSISPSSSSSISSSISSSVSPSVSAWGTPPPVPATPTGSVPALPRRSGVLSLSGSDLCVNPLLLCLLTSMASRRTENLASFSAPVYALVGSGRAPASRQPSVSLASRRSRLAVSVALLSTLAKATVASAPGLEEQSRAAAGQRYAAAAEDIWRSEDALSGRSTGEREGEAASNATGLDTGEAAGRRTETLEARLERACRAREKRRSLETPGATEGEKKGAPGQDRVDRWSDAASTAVYRRMWTHPRTCDVVRETAQLLREEGEEAEASLKAWMERRRESGNDRSHSKDLQAFVASLTVLATLFQQACLAVSRALSSLLLSPSLPSWSPCSSPSSSSFSSPGLSPFPLASSSFGGGGSVASAGPPLSVSDSASPAGNSPALPGLVAGRETRTKSVHGGESDAGERHRKEEEDRKREGLGVVHDYVSLLLALEDLSAALVACNGALLGNSHDRANHVEESESSSLNLSKTAESTSRGMAVAALPHSPEGSPIPVVPSSLSSGSSSSSFVPTLPCDSAPSSASPSAASGSPSPLFRILSAPSAEGISFRCSSRQAAQMAEGIIDTLLGLEGLLLLSRHPALAKKLKVQLPSKRQESPHSTEETPNNSREETARTEAEGRTRRRRRPVVLRLEASVRDIMDMQRMRYREENGGEAEEVNRCRPFERGDCEEVDFSPTHRAYGEFYETRIERLLGKATDQLEALLLLSLYNDATSCGRKARMKETRLGAKQAETKDEEFLFSLIRSSRLGLCLRVLDTGRIRQNAFLLQTLRDHLLCRAVTSSAFRARERLSHECIVRPASAVAASADAHDSSRDSSSSLSCSSTSSLSSASTSLLLPLSSSCTPSSGPSVASSVLSSRLWSSPCPFGLSRSELCGVLMALASLAACTPRLLSQLFLLCLGDQTAPSSSDEKNEPSVVLSLTHTLQFLHTYTVVFAIPQTPASVLFPSDASGSFPASSPSSASSSVHASICPSSFVDRASSLRLPNSGASSPSLSPSSPLSAPRDVHRSARPAKSGSRHTVDRLVLQRLLLPFPEDLLLPRLRSQLRLLLVHALKCMHGAKREFGRDTKKAYLPHRAALGCLCGDGEGQGNGETTASRSTAADGEMRSDKQGRTAGNGTSEDGDVEGEERVLFRDEHGFLALTASETEKTIQHLLLALRAAATGLFDFPVSAQSMDRRHSAGEVYLRTLPLPVLRQARDLVVSVHPFLMAANPKQEEVLWQVSSVASPPLASVSPPSLFASSLADPERVAAPAVASPAAASIFDSAFDGENGDKTREDGPHNGQEFSVFQSLAEPRILDRRPLRLPQSVTVPTTRPLSSSFPPSSPSSLSSDAPAACASASCVSAPSGSSAGSSSPSAASSSVSPLPLPKSFFSPKSSRYHAEVRDALRRLLSSELVKEETLRLRSASVYPPLDGLSEVADCTASAEEGGGKLEPRQRRAERDKRDERDLREGAGAVDVCTPSKPRRQEKTPPSLKDLQVISEVRVYPWYLDLLILNGSALKRCMQRRN</sequence>
<feature type="region of interest" description="Disordered" evidence="1">
    <location>
        <begin position="2331"/>
        <end position="2369"/>
    </location>
</feature>
<feature type="compositionally biased region" description="Low complexity" evidence="1">
    <location>
        <begin position="2731"/>
        <end position="2745"/>
    </location>
</feature>
<feature type="region of interest" description="Disordered" evidence="1">
    <location>
        <begin position="3042"/>
        <end position="3109"/>
    </location>
</feature>
<feature type="region of interest" description="Disordered" evidence="1">
    <location>
        <begin position="1076"/>
        <end position="1098"/>
    </location>
</feature>
<feature type="compositionally biased region" description="Polar residues" evidence="1">
    <location>
        <begin position="2210"/>
        <end position="2221"/>
    </location>
</feature>
<feature type="compositionally biased region" description="Basic and acidic residues" evidence="1">
    <location>
        <begin position="1961"/>
        <end position="1975"/>
    </location>
</feature>
<feature type="region of interest" description="Disordered" evidence="1">
    <location>
        <begin position="2726"/>
        <end position="2760"/>
    </location>
</feature>
<feature type="compositionally biased region" description="Basic and acidic residues" evidence="1">
    <location>
        <begin position="2134"/>
        <end position="2161"/>
    </location>
</feature>
<feature type="region of interest" description="Disordered" evidence="1">
    <location>
        <begin position="1337"/>
        <end position="1395"/>
    </location>
</feature>
<feature type="compositionally biased region" description="Low complexity" evidence="1">
    <location>
        <begin position="766"/>
        <end position="796"/>
    </location>
</feature>
<feature type="region of interest" description="Disordered" evidence="1">
    <location>
        <begin position="403"/>
        <end position="436"/>
    </location>
</feature>
<proteinExistence type="predicted"/>
<feature type="compositionally biased region" description="Low complexity" evidence="1">
    <location>
        <begin position="562"/>
        <end position="577"/>
    </location>
</feature>
<feature type="compositionally biased region" description="Basic and acidic residues" evidence="1">
    <location>
        <begin position="1904"/>
        <end position="1916"/>
    </location>
</feature>
<feature type="compositionally biased region" description="Basic and acidic residues" evidence="1">
    <location>
        <begin position="92"/>
        <end position="115"/>
    </location>
</feature>
<feature type="compositionally biased region" description="Basic and acidic residues" evidence="1">
    <location>
        <begin position="1337"/>
        <end position="1349"/>
    </location>
</feature>
<feature type="compositionally biased region" description="Basic and acidic residues" evidence="1">
    <location>
        <begin position="650"/>
        <end position="663"/>
    </location>
</feature>
<feature type="compositionally biased region" description="Low complexity" evidence="1">
    <location>
        <begin position="24"/>
        <end position="63"/>
    </location>
</feature>
<feature type="compositionally biased region" description="Basic and acidic residues" evidence="1">
    <location>
        <begin position="3013"/>
        <end position="3022"/>
    </location>
</feature>
<feature type="region of interest" description="Disordered" evidence="1">
    <location>
        <begin position="844"/>
        <end position="915"/>
    </location>
</feature>
<dbReference type="PANTHER" id="PTHR24216:SF65">
    <property type="entry name" value="PAXILLIN-LIKE PROTEIN 1"/>
    <property type="match status" value="1"/>
</dbReference>
<evidence type="ECO:0000313" key="2">
    <source>
        <dbReference type="EMBL" id="KFG66289.1"/>
    </source>
</evidence>
<feature type="compositionally biased region" description="Low complexity" evidence="1">
    <location>
        <begin position="403"/>
        <end position="428"/>
    </location>
</feature>
<feature type="region of interest" description="Disordered" evidence="1">
    <location>
        <begin position="1904"/>
        <end position="1975"/>
    </location>
</feature>
<feature type="region of interest" description="Disordered" evidence="1">
    <location>
        <begin position="3007"/>
        <end position="3026"/>
    </location>
</feature>
<feature type="compositionally biased region" description="Low complexity" evidence="1">
    <location>
        <begin position="71"/>
        <end position="81"/>
    </location>
</feature>
<gene>
    <name evidence="2" type="ORF">TGRUB_314920</name>
</gene>
<feature type="compositionally biased region" description="Low complexity" evidence="1">
    <location>
        <begin position="318"/>
        <end position="336"/>
    </location>
</feature>
<feature type="compositionally biased region" description="Basic and acidic residues" evidence="1">
    <location>
        <begin position="1207"/>
        <end position="1216"/>
    </location>
</feature>
<evidence type="ECO:0000313" key="3">
    <source>
        <dbReference type="Proteomes" id="UP000028834"/>
    </source>
</evidence>
<feature type="region of interest" description="Disordered" evidence="1">
    <location>
        <begin position="2828"/>
        <end position="2867"/>
    </location>
</feature>
<feature type="region of interest" description="Disordered" evidence="1">
    <location>
        <begin position="1"/>
        <end position="213"/>
    </location>
</feature>
<feature type="compositionally biased region" description="Basic and acidic residues" evidence="1">
    <location>
        <begin position="152"/>
        <end position="161"/>
    </location>
</feature>
<feature type="region of interest" description="Disordered" evidence="1">
    <location>
        <begin position="650"/>
        <end position="705"/>
    </location>
</feature>
<protein>
    <submittedName>
        <fullName evidence="2">Uncharacterized protein</fullName>
    </submittedName>
</protein>
<name>A0A086MBM1_TOXGO</name>
<feature type="region of interest" description="Disordered" evidence="1">
    <location>
        <begin position="1488"/>
        <end position="1534"/>
    </location>
</feature>
<accession>A0A086MBM1</accession>
<feature type="compositionally biased region" description="Basic and acidic residues" evidence="1">
    <location>
        <begin position="1358"/>
        <end position="1369"/>
    </location>
</feature>